<evidence type="ECO:0000313" key="2">
    <source>
        <dbReference type="WBParaSite" id="Gr19_v10_g4721.t3"/>
    </source>
</evidence>
<dbReference type="InterPro" id="IPR036388">
    <property type="entry name" value="WH-like_DNA-bd_sf"/>
</dbReference>
<keyword evidence="1" id="KW-1185">Reference proteome</keyword>
<dbReference type="Proteomes" id="UP000887572">
    <property type="component" value="Unplaced"/>
</dbReference>
<evidence type="ECO:0000313" key="1">
    <source>
        <dbReference type="Proteomes" id="UP000887572"/>
    </source>
</evidence>
<proteinExistence type="predicted"/>
<dbReference type="Gene3D" id="1.10.10.10">
    <property type="entry name" value="Winged helix-like DNA-binding domain superfamily/Winged helix DNA-binding domain"/>
    <property type="match status" value="1"/>
</dbReference>
<organism evidence="1 2">
    <name type="scientific">Globodera rostochiensis</name>
    <name type="common">Golden nematode worm</name>
    <name type="synonym">Heterodera rostochiensis</name>
    <dbReference type="NCBI Taxonomy" id="31243"/>
    <lineage>
        <taxon>Eukaryota</taxon>
        <taxon>Metazoa</taxon>
        <taxon>Ecdysozoa</taxon>
        <taxon>Nematoda</taxon>
        <taxon>Chromadorea</taxon>
        <taxon>Rhabditida</taxon>
        <taxon>Tylenchina</taxon>
        <taxon>Tylenchomorpha</taxon>
        <taxon>Tylenchoidea</taxon>
        <taxon>Heteroderidae</taxon>
        <taxon>Heteroderinae</taxon>
        <taxon>Globodera</taxon>
    </lineage>
</organism>
<protein>
    <submittedName>
        <fullName evidence="2">Cullin family profile domain-containing protein</fullName>
    </submittedName>
</protein>
<sequence length="161" mass="19178">MVFFHISISQSLTKRFHETILMLKQEIKTDIPIHVMGEELTDKSTLRLNTAFTCKRLLRLNTAFTCKRLASKLCCLFRQDRKYYTECAIVREMKARKVKAQRPRRRGHQTVAAEIYTRRGYELDERSKVLFIKKNIESPIDKYYLQITDHFLEAFSAIRIR</sequence>
<dbReference type="AlphaFoldDB" id="A0A914HW80"/>
<accession>A0A914HW80</accession>
<name>A0A914HW80_GLORO</name>
<dbReference type="WBParaSite" id="Gr19_v10_g4721.t3">
    <property type="protein sequence ID" value="Gr19_v10_g4721.t3"/>
    <property type="gene ID" value="Gr19_v10_g4721"/>
</dbReference>
<reference evidence="2" key="1">
    <citation type="submission" date="2022-11" db="UniProtKB">
        <authorList>
            <consortium name="WormBaseParasite"/>
        </authorList>
    </citation>
    <scope>IDENTIFICATION</scope>
</reference>